<accession>A0A916WU15</accession>
<comment type="caution">
    <text evidence="9">The sequence shown here is derived from an EMBL/GenBank/DDBJ whole genome shotgun (WGS) entry which is preliminary data.</text>
</comment>
<evidence type="ECO:0000256" key="2">
    <source>
        <dbReference type="ARBA" id="ARBA00022679"/>
    </source>
</evidence>
<dbReference type="GO" id="GO:0006777">
    <property type="term" value="P:Mo-molybdopterin cofactor biosynthetic process"/>
    <property type="evidence" value="ECO:0007669"/>
    <property type="project" value="UniProtKB-KW"/>
</dbReference>
<evidence type="ECO:0000259" key="8">
    <source>
        <dbReference type="Pfam" id="PF12804"/>
    </source>
</evidence>
<feature type="domain" description="MobA-like NTP transferase" evidence="8">
    <location>
        <begin position="1"/>
        <end position="150"/>
    </location>
</feature>
<dbReference type="InterPro" id="IPR029044">
    <property type="entry name" value="Nucleotide-diphossugar_trans"/>
</dbReference>
<organism evidence="9 10">
    <name type="scientific">Gordonia jinhuaensis</name>
    <dbReference type="NCBI Taxonomy" id="1517702"/>
    <lineage>
        <taxon>Bacteria</taxon>
        <taxon>Bacillati</taxon>
        <taxon>Actinomycetota</taxon>
        <taxon>Actinomycetes</taxon>
        <taxon>Mycobacteriales</taxon>
        <taxon>Gordoniaceae</taxon>
        <taxon>Gordonia</taxon>
    </lineage>
</organism>
<dbReference type="InterPro" id="IPR013482">
    <property type="entry name" value="Molybde_CF_guanTrfase"/>
</dbReference>
<proteinExistence type="predicted"/>
<keyword evidence="6" id="KW-0342">GTP-binding</keyword>
<evidence type="ECO:0000256" key="1">
    <source>
        <dbReference type="ARBA" id="ARBA00022490"/>
    </source>
</evidence>
<dbReference type="GO" id="GO:0046872">
    <property type="term" value="F:metal ion binding"/>
    <property type="evidence" value="ECO:0007669"/>
    <property type="project" value="UniProtKB-KW"/>
</dbReference>
<dbReference type="InterPro" id="IPR025877">
    <property type="entry name" value="MobA-like_NTP_Trfase"/>
</dbReference>
<keyword evidence="4" id="KW-0547">Nucleotide-binding</keyword>
<dbReference type="Gene3D" id="3.90.550.10">
    <property type="entry name" value="Spore Coat Polysaccharide Biosynthesis Protein SpsA, Chain A"/>
    <property type="match status" value="1"/>
</dbReference>
<dbReference type="GO" id="GO:0005525">
    <property type="term" value="F:GTP binding"/>
    <property type="evidence" value="ECO:0007669"/>
    <property type="project" value="UniProtKB-KW"/>
</dbReference>
<dbReference type="Pfam" id="PF12804">
    <property type="entry name" value="NTP_transf_3"/>
    <property type="match status" value="1"/>
</dbReference>
<evidence type="ECO:0000256" key="3">
    <source>
        <dbReference type="ARBA" id="ARBA00022723"/>
    </source>
</evidence>
<reference evidence="9" key="1">
    <citation type="journal article" date="2014" name="Int. J. Syst. Evol. Microbiol.">
        <title>Complete genome sequence of Corynebacterium casei LMG S-19264T (=DSM 44701T), isolated from a smear-ripened cheese.</title>
        <authorList>
            <consortium name="US DOE Joint Genome Institute (JGI-PGF)"/>
            <person name="Walter F."/>
            <person name="Albersmeier A."/>
            <person name="Kalinowski J."/>
            <person name="Ruckert C."/>
        </authorList>
    </citation>
    <scope>NUCLEOTIDE SEQUENCE</scope>
    <source>
        <strain evidence="9">CGMCC 1.12827</strain>
    </source>
</reference>
<protein>
    <submittedName>
        <fullName evidence="9">Molybdenum cofactor guanylyltransferase</fullName>
    </submittedName>
</protein>
<dbReference type="CDD" id="cd02503">
    <property type="entry name" value="MobA"/>
    <property type="match status" value="1"/>
</dbReference>
<evidence type="ECO:0000313" key="10">
    <source>
        <dbReference type="Proteomes" id="UP000621454"/>
    </source>
</evidence>
<dbReference type="PANTHER" id="PTHR19136">
    <property type="entry name" value="MOLYBDENUM COFACTOR GUANYLYLTRANSFERASE"/>
    <property type="match status" value="1"/>
</dbReference>
<keyword evidence="9" id="KW-0548">Nucleotidyltransferase</keyword>
<dbReference type="PANTHER" id="PTHR19136:SF81">
    <property type="entry name" value="MOLYBDENUM COFACTOR GUANYLYLTRANSFERASE"/>
    <property type="match status" value="1"/>
</dbReference>
<evidence type="ECO:0000256" key="7">
    <source>
        <dbReference type="ARBA" id="ARBA00023150"/>
    </source>
</evidence>
<keyword evidence="1" id="KW-0963">Cytoplasm</keyword>
<evidence type="ECO:0000256" key="5">
    <source>
        <dbReference type="ARBA" id="ARBA00022842"/>
    </source>
</evidence>
<dbReference type="GO" id="GO:0016779">
    <property type="term" value="F:nucleotidyltransferase activity"/>
    <property type="evidence" value="ECO:0007669"/>
    <property type="project" value="UniProtKB-KW"/>
</dbReference>
<sequence>MGRDKAAMEWDGESMLATVVKVLATRCAPVFVVAPASSTAFGELHDALAVQWVTDEPAKYGPLGALATGLRHAAAAGCDRAFVTATDMPLISGELIDEVDRGLVEGAAVAVAADSERLHPFAGVYRTSCAGAFADLAVTGERRMLGALDEVGANRVSISRSEWLTNVNSPEDVHRLRRLVG</sequence>
<keyword evidence="5" id="KW-0460">Magnesium</keyword>
<gene>
    <name evidence="9" type="primary">mobA</name>
    <name evidence="9" type="ORF">GCM10011489_18440</name>
</gene>
<keyword evidence="7" id="KW-0501">Molybdenum cofactor biosynthesis</keyword>
<evidence type="ECO:0000256" key="6">
    <source>
        <dbReference type="ARBA" id="ARBA00023134"/>
    </source>
</evidence>
<dbReference type="SUPFAM" id="SSF53448">
    <property type="entry name" value="Nucleotide-diphospho-sugar transferases"/>
    <property type="match status" value="1"/>
</dbReference>
<dbReference type="AlphaFoldDB" id="A0A916WU15"/>
<evidence type="ECO:0000256" key="4">
    <source>
        <dbReference type="ARBA" id="ARBA00022741"/>
    </source>
</evidence>
<dbReference type="EMBL" id="BMGC01000010">
    <property type="protein sequence ID" value="GGB30590.1"/>
    <property type="molecule type" value="Genomic_DNA"/>
</dbReference>
<keyword evidence="3" id="KW-0479">Metal-binding</keyword>
<keyword evidence="10" id="KW-1185">Reference proteome</keyword>
<name>A0A916WU15_9ACTN</name>
<keyword evidence="2" id="KW-0808">Transferase</keyword>
<dbReference type="Proteomes" id="UP000621454">
    <property type="component" value="Unassembled WGS sequence"/>
</dbReference>
<evidence type="ECO:0000313" key="9">
    <source>
        <dbReference type="EMBL" id="GGB30590.1"/>
    </source>
</evidence>
<reference evidence="9" key="2">
    <citation type="submission" date="2020-09" db="EMBL/GenBank/DDBJ databases">
        <authorList>
            <person name="Sun Q."/>
            <person name="Zhou Y."/>
        </authorList>
    </citation>
    <scope>NUCLEOTIDE SEQUENCE</scope>
    <source>
        <strain evidence="9">CGMCC 1.12827</strain>
    </source>
</reference>